<dbReference type="EMBL" id="BTGU01000022">
    <property type="protein sequence ID" value="GMN46123.1"/>
    <property type="molecule type" value="Genomic_DNA"/>
</dbReference>
<sequence>MLFRRRLVPHCHVILLPSARQSSAHHSELDILAPTQLRSCRTVRQSDLEISMIEHAEEIKIFPHAHISSAGKVKYEGRICLPPCKATKNVPQLDHHR</sequence>
<reference evidence="1" key="1">
    <citation type="submission" date="2023-07" db="EMBL/GenBank/DDBJ databases">
        <title>draft genome sequence of fig (Ficus carica).</title>
        <authorList>
            <person name="Takahashi T."/>
            <person name="Nishimura K."/>
        </authorList>
    </citation>
    <scope>NUCLEOTIDE SEQUENCE</scope>
</reference>
<protein>
    <submittedName>
        <fullName evidence="1">Uncharacterized protein</fullName>
    </submittedName>
</protein>
<dbReference type="AlphaFoldDB" id="A0AA88AHJ3"/>
<proteinExistence type="predicted"/>
<dbReference type="Proteomes" id="UP001187192">
    <property type="component" value="Unassembled WGS sequence"/>
</dbReference>
<accession>A0AA88AHJ3</accession>
<organism evidence="1 2">
    <name type="scientific">Ficus carica</name>
    <name type="common">Common fig</name>
    <dbReference type="NCBI Taxonomy" id="3494"/>
    <lineage>
        <taxon>Eukaryota</taxon>
        <taxon>Viridiplantae</taxon>
        <taxon>Streptophyta</taxon>
        <taxon>Embryophyta</taxon>
        <taxon>Tracheophyta</taxon>
        <taxon>Spermatophyta</taxon>
        <taxon>Magnoliopsida</taxon>
        <taxon>eudicotyledons</taxon>
        <taxon>Gunneridae</taxon>
        <taxon>Pentapetalae</taxon>
        <taxon>rosids</taxon>
        <taxon>fabids</taxon>
        <taxon>Rosales</taxon>
        <taxon>Moraceae</taxon>
        <taxon>Ficeae</taxon>
        <taxon>Ficus</taxon>
    </lineage>
</organism>
<keyword evidence="2" id="KW-1185">Reference proteome</keyword>
<evidence type="ECO:0000313" key="1">
    <source>
        <dbReference type="EMBL" id="GMN46123.1"/>
    </source>
</evidence>
<name>A0AA88AHJ3_FICCA</name>
<gene>
    <name evidence="1" type="ORF">TIFTF001_015304</name>
</gene>
<evidence type="ECO:0000313" key="2">
    <source>
        <dbReference type="Proteomes" id="UP001187192"/>
    </source>
</evidence>
<comment type="caution">
    <text evidence="1">The sequence shown here is derived from an EMBL/GenBank/DDBJ whole genome shotgun (WGS) entry which is preliminary data.</text>
</comment>
<dbReference type="Gramene" id="FCD_00024281-RA">
    <property type="protein sequence ID" value="FCD_00024281-RA:cds"/>
    <property type="gene ID" value="FCD_00024281"/>
</dbReference>